<dbReference type="SFLD" id="SFLDG01129">
    <property type="entry name" value="C1.5:_HAD__Beta-PGM__Phosphata"/>
    <property type="match status" value="1"/>
</dbReference>
<protein>
    <submittedName>
        <fullName evidence="2">Haloacid dehalogenase-like hydrolase</fullName>
    </submittedName>
</protein>
<dbReference type="Gene3D" id="3.40.50.1000">
    <property type="entry name" value="HAD superfamily/HAD-like"/>
    <property type="match status" value="1"/>
</dbReference>
<dbReference type="GO" id="GO:0016787">
    <property type="term" value="F:hydrolase activity"/>
    <property type="evidence" value="ECO:0007669"/>
    <property type="project" value="UniProtKB-KW"/>
</dbReference>
<keyword evidence="1 2" id="KW-0378">Hydrolase</keyword>
<dbReference type="EMBL" id="LRQG01000263">
    <property type="protein sequence ID" value="KXA32014.1"/>
    <property type="molecule type" value="Genomic_DNA"/>
</dbReference>
<organism evidence="2 3">
    <name type="scientific">Prevotella corporis</name>
    <dbReference type="NCBI Taxonomy" id="28128"/>
    <lineage>
        <taxon>Bacteria</taxon>
        <taxon>Pseudomonadati</taxon>
        <taxon>Bacteroidota</taxon>
        <taxon>Bacteroidia</taxon>
        <taxon>Bacteroidales</taxon>
        <taxon>Prevotellaceae</taxon>
        <taxon>Prevotella</taxon>
    </lineage>
</organism>
<dbReference type="STRING" id="28128.HMPREF3226_02865"/>
<dbReference type="Gene3D" id="1.10.150.240">
    <property type="entry name" value="Putative phosphatase, domain 2"/>
    <property type="match status" value="1"/>
</dbReference>
<proteinExistence type="predicted"/>
<evidence type="ECO:0000313" key="3">
    <source>
        <dbReference type="Proteomes" id="UP000070533"/>
    </source>
</evidence>
<reference evidence="3" key="1">
    <citation type="submission" date="2016-01" db="EMBL/GenBank/DDBJ databases">
        <authorList>
            <person name="Mitreva M."/>
            <person name="Pepin K.H."/>
            <person name="Mihindukulasuriya K.A."/>
            <person name="Fulton R."/>
            <person name="Fronick C."/>
            <person name="O'Laughlin M."/>
            <person name="Miner T."/>
            <person name="Herter B."/>
            <person name="Rosa B.A."/>
            <person name="Cordes M."/>
            <person name="Tomlinson C."/>
            <person name="Wollam A."/>
            <person name="Palsikar V.B."/>
            <person name="Mardis E.R."/>
            <person name="Wilson R.K."/>
        </authorList>
    </citation>
    <scope>NUCLEOTIDE SEQUENCE [LARGE SCALE GENOMIC DNA]</scope>
    <source>
        <strain evidence="3">MJR7716</strain>
    </source>
</reference>
<gene>
    <name evidence="2" type="ORF">HMPREF3226_02865</name>
</gene>
<dbReference type="AlphaFoldDB" id="A0A133PT27"/>
<dbReference type="PANTHER" id="PTHR43316:SF8">
    <property type="entry name" value="HAD FAMILY HYDROLASE"/>
    <property type="match status" value="1"/>
</dbReference>
<dbReference type="Proteomes" id="UP000070533">
    <property type="component" value="Unassembled WGS sequence"/>
</dbReference>
<accession>A0A133PT27</accession>
<dbReference type="PATRIC" id="fig|28128.5.peg.2952"/>
<dbReference type="InterPro" id="IPR023198">
    <property type="entry name" value="PGP-like_dom2"/>
</dbReference>
<dbReference type="InterPro" id="IPR051540">
    <property type="entry name" value="S-2-haloacid_dehalogenase"/>
</dbReference>
<dbReference type="InterPro" id="IPR036412">
    <property type="entry name" value="HAD-like_sf"/>
</dbReference>
<keyword evidence="3" id="KW-1185">Reference proteome</keyword>
<name>A0A133PT27_9BACT</name>
<dbReference type="eggNOG" id="COG1011">
    <property type="taxonomic scope" value="Bacteria"/>
</dbReference>
<evidence type="ECO:0000313" key="2">
    <source>
        <dbReference type="EMBL" id="KXA32014.1"/>
    </source>
</evidence>
<comment type="caution">
    <text evidence="2">The sequence shown here is derived from an EMBL/GenBank/DDBJ whole genome shotgun (WGS) entry which is preliminary data.</text>
</comment>
<dbReference type="SFLD" id="SFLDS00003">
    <property type="entry name" value="Haloacid_Dehalogenase"/>
    <property type="match status" value="1"/>
</dbReference>
<dbReference type="PANTHER" id="PTHR43316">
    <property type="entry name" value="HYDROLASE, HALOACID DELAHOGENASE-RELATED"/>
    <property type="match status" value="1"/>
</dbReference>
<sequence>MFCTFAAMKLKEIIRLLAFDADDTLWDCQTYFDAVEREYCQILSAYGSATAISEALFAVETANMPLLGYGCKAFVLSLVENAITVSNGTIAATDIARITQLGRSLLELPGEPLVGVEATLGQLRKTGRYKMVVFTKGELLDQENKLRRSRLERYFDDVVIVSDKTPEAYRRLCRRFGCQINELLMVGNSFRSDISPVLQLGGYAIHIPHHAVWQHEVAEEYAHERLLTVNSFADILPHLD</sequence>
<dbReference type="Pfam" id="PF00702">
    <property type="entry name" value="Hydrolase"/>
    <property type="match status" value="1"/>
</dbReference>
<dbReference type="SUPFAM" id="SSF56784">
    <property type="entry name" value="HAD-like"/>
    <property type="match status" value="1"/>
</dbReference>
<dbReference type="InterPro" id="IPR023214">
    <property type="entry name" value="HAD_sf"/>
</dbReference>
<evidence type="ECO:0000256" key="1">
    <source>
        <dbReference type="ARBA" id="ARBA00022801"/>
    </source>
</evidence>